<comment type="subcellular location">
    <subcellularLocation>
        <location evidence="1">Membrane</location>
        <topology evidence="1">Multi-pass membrane protein</topology>
    </subcellularLocation>
</comment>
<evidence type="ECO:0000259" key="9">
    <source>
        <dbReference type="PROSITE" id="PS50850"/>
    </source>
</evidence>
<dbReference type="InterPro" id="IPR005828">
    <property type="entry name" value="MFS_sugar_transport-like"/>
</dbReference>
<dbReference type="InterPro" id="IPR036259">
    <property type="entry name" value="MFS_trans_sf"/>
</dbReference>
<gene>
    <name evidence="10" type="ORF">CSOJ01_13568</name>
</gene>
<dbReference type="InterPro" id="IPR003663">
    <property type="entry name" value="Sugar/inositol_transpt"/>
</dbReference>
<dbReference type="InterPro" id="IPR020846">
    <property type="entry name" value="MFS_dom"/>
</dbReference>
<comment type="similarity">
    <text evidence="2">Belongs to the major facilitator superfamily. Sugar transporter (TC 2.A.1.1) family.</text>
</comment>
<dbReference type="GO" id="GO:0016020">
    <property type="term" value="C:membrane"/>
    <property type="evidence" value="ECO:0007669"/>
    <property type="project" value="UniProtKB-SubCell"/>
</dbReference>
<dbReference type="Pfam" id="PF00083">
    <property type="entry name" value="Sugar_tr"/>
    <property type="match status" value="2"/>
</dbReference>
<dbReference type="PANTHER" id="PTHR48022">
    <property type="entry name" value="PLASTIDIC GLUCOSE TRANSPORTER 4"/>
    <property type="match status" value="1"/>
</dbReference>
<name>A0A8H6ML01_9PEZI</name>
<feature type="transmembrane region" description="Helical" evidence="8">
    <location>
        <begin position="373"/>
        <end position="393"/>
    </location>
</feature>
<feature type="transmembrane region" description="Helical" evidence="8">
    <location>
        <begin position="140"/>
        <end position="157"/>
    </location>
</feature>
<dbReference type="FunFam" id="1.20.1250.20:FF:000134">
    <property type="entry name" value="MFS sugar transporter protein"/>
    <property type="match status" value="1"/>
</dbReference>
<feature type="transmembrane region" description="Helical" evidence="8">
    <location>
        <begin position="340"/>
        <end position="361"/>
    </location>
</feature>
<organism evidence="10 11">
    <name type="scientific">Colletotrichum sojae</name>
    <dbReference type="NCBI Taxonomy" id="2175907"/>
    <lineage>
        <taxon>Eukaryota</taxon>
        <taxon>Fungi</taxon>
        <taxon>Dikarya</taxon>
        <taxon>Ascomycota</taxon>
        <taxon>Pezizomycotina</taxon>
        <taxon>Sordariomycetes</taxon>
        <taxon>Hypocreomycetidae</taxon>
        <taxon>Glomerellales</taxon>
        <taxon>Glomerellaceae</taxon>
        <taxon>Colletotrichum</taxon>
        <taxon>Colletotrichum orchidearum species complex</taxon>
    </lineage>
</organism>
<evidence type="ECO:0000256" key="5">
    <source>
        <dbReference type="ARBA" id="ARBA00022989"/>
    </source>
</evidence>
<reference evidence="10 11" key="1">
    <citation type="journal article" date="2020" name="Phytopathology">
        <title>Genome Sequence Resources of Colletotrichum truncatum, C. plurivorum, C. musicola, and C. sojae: Four Species Pathogenic to Soybean (Glycine max).</title>
        <authorList>
            <person name="Rogerio F."/>
            <person name="Boufleur T.R."/>
            <person name="Ciampi-Guillardi M."/>
            <person name="Sukno S.A."/>
            <person name="Thon M.R."/>
            <person name="Massola Junior N.S."/>
            <person name="Baroncelli R."/>
        </authorList>
    </citation>
    <scope>NUCLEOTIDE SEQUENCE [LARGE SCALE GENOMIC DNA]</scope>
    <source>
        <strain evidence="10 11">LFN0009</strain>
    </source>
</reference>
<feature type="transmembrane region" description="Helical" evidence="8">
    <location>
        <begin position="82"/>
        <end position="101"/>
    </location>
</feature>
<dbReference type="EMBL" id="WIGN01000399">
    <property type="protein sequence ID" value="KAF6794990.1"/>
    <property type="molecule type" value="Genomic_DNA"/>
</dbReference>
<dbReference type="PROSITE" id="PS00217">
    <property type="entry name" value="SUGAR_TRANSPORT_2"/>
    <property type="match status" value="1"/>
</dbReference>
<evidence type="ECO:0000256" key="1">
    <source>
        <dbReference type="ARBA" id="ARBA00004141"/>
    </source>
</evidence>
<evidence type="ECO:0000313" key="10">
    <source>
        <dbReference type="EMBL" id="KAF6794990.1"/>
    </source>
</evidence>
<feature type="compositionally biased region" description="Polar residues" evidence="7">
    <location>
        <begin position="513"/>
        <end position="526"/>
    </location>
</feature>
<proteinExistence type="inferred from homology"/>
<dbReference type="AlphaFoldDB" id="A0A8H6ML01"/>
<keyword evidence="4 8" id="KW-0812">Transmembrane</keyword>
<comment type="caution">
    <text evidence="10">The sequence shown here is derived from an EMBL/GenBank/DDBJ whole genome shotgun (WGS) entry which is preliminary data.</text>
</comment>
<evidence type="ECO:0000256" key="6">
    <source>
        <dbReference type="ARBA" id="ARBA00023136"/>
    </source>
</evidence>
<dbReference type="PROSITE" id="PS50850">
    <property type="entry name" value="MFS"/>
    <property type="match status" value="1"/>
</dbReference>
<dbReference type="GO" id="GO:0005351">
    <property type="term" value="F:carbohydrate:proton symporter activity"/>
    <property type="evidence" value="ECO:0007669"/>
    <property type="project" value="TreeGrafter"/>
</dbReference>
<evidence type="ECO:0000256" key="8">
    <source>
        <dbReference type="SAM" id="Phobius"/>
    </source>
</evidence>
<keyword evidence="11" id="KW-1185">Reference proteome</keyword>
<dbReference type="SUPFAM" id="SSF103473">
    <property type="entry name" value="MFS general substrate transporter"/>
    <property type="match status" value="1"/>
</dbReference>
<feature type="region of interest" description="Disordered" evidence="7">
    <location>
        <begin position="490"/>
        <end position="526"/>
    </location>
</feature>
<evidence type="ECO:0000256" key="3">
    <source>
        <dbReference type="ARBA" id="ARBA00022448"/>
    </source>
</evidence>
<keyword evidence="5 8" id="KW-1133">Transmembrane helix</keyword>
<dbReference type="InterPro" id="IPR005829">
    <property type="entry name" value="Sugar_transporter_CS"/>
</dbReference>
<dbReference type="PROSITE" id="PS00216">
    <property type="entry name" value="SUGAR_TRANSPORT_1"/>
    <property type="match status" value="1"/>
</dbReference>
<feature type="transmembrane region" description="Helical" evidence="8">
    <location>
        <begin position="439"/>
        <end position="459"/>
    </location>
</feature>
<feature type="transmembrane region" description="Helical" evidence="8">
    <location>
        <begin position="50"/>
        <end position="70"/>
    </location>
</feature>
<dbReference type="InterPro" id="IPR050360">
    <property type="entry name" value="MFS_Sugar_Transporters"/>
</dbReference>
<evidence type="ECO:0000256" key="7">
    <source>
        <dbReference type="SAM" id="MobiDB-lite"/>
    </source>
</evidence>
<feature type="transmembrane region" description="Helical" evidence="8">
    <location>
        <begin position="312"/>
        <end position="333"/>
    </location>
</feature>
<feature type="transmembrane region" description="Helical" evidence="8">
    <location>
        <begin position="413"/>
        <end position="433"/>
    </location>
</feature>
<dbReference type="Proteomes" id="UP000652219">
    <property type="component" value="Unassembled WGS sequence"/>
</dbReference>
<accession>A0A8H6ML01</accession>
<sequence>MPPGKLIPNYVTASIALSFGGLLNGYESGCIGSIAHMEQFSADIGPMSSTVVGITVSMILLTGIAPALFAGRLADKSGRLRIMMPGAALFGIGALLQATSFSLGQFIFGRAVTGFGQGVFLPNIAVYISEIAPSRRRGRLTSLPQFMATLGICVGYFTGYTTSFIESSAAWRLPYVIQILLSAMLAAACRSLPESPRWLILQGRAQEAMTALRLLDFDMDEARRDFLDTPQEQPSLSNRQTLLLPFRGPYRYRTILSLFFLSMIQLSGIDAIVYVRLPDPYNVEQDLLLNELQQYAPALFEQAGISHSSSSLVASGVSSIAMFLISIPAFILADKWGRRTSAIGGGLCLSGLMALIGSLYAADIVSTVGAVRWVVIVSVVLFGMTYCATWNIVAKIYASEIQPGNTRAAGNSISMASSFFCNWLVALITPILLGASAYGAYYLFGGLTIFTSIVLALFMPETRGRSLENIQSEFRRPVLGVFRHLRIPGGPRAPADQGQAGQEDDPVELAARTQETAAASSSGIAA</sequence>
<keyword evidence="3" id="KW-0813">Transport</keyword>
<keyword evidence="6 8" id="KW-0472">Membrane</keyword>
<evidence type="ECO:0000256" key="2">
    <source>
        <dbReference type="ARBA" id="ARBA00010992"/>
    </source>
</evidence>
<keyword evidence="10" id="KW-0762">Sugar transport</keyword>
<evidence type="ECO:0000256" key="4">
    <source>
        <dbReference type="ARBA" id="ARBA00022692"/>
    </source>
</evidence>
<evidence type="ECO:0000313" key="11">
    <source>
        <dbReference type="Proteomes" id="UP000652219"/>
    </source>
</evidence>
<dbReference type="PRINTS" id="PR00171">
    <property type="entry name" value="SUGRTRNSPORT"/>
</dbReference>
<protein>
    <submittedName>
        <fullName evidence="10">MFS sugar transporter</fullName>
    </submittedName>
</protein>
<feature type="domain" description="Major facilitator superfamily (MFS) profile" evidence="9">
    <location>
        <begin position="13"/>
        <end position="463"/>
    </location>
</feature>
<feature type="transmembrane region" description="Helical" evidence="8">
    <location>
        <begin position="255"/>
        <end position="277"/>
    </location>
</feature>
<dbReference type="Gene3D" id="1.20.1250.20">
    <property type="entry name" value="MFS general substrate transporter like domains"/>
    <property type="match status" value="1"/>
</dbReference>
<dbReference type="PANTHER" id="PTHR48022:SF2">
    <property type="entry name" value="PLASTIDIC GLUCOSE TRANSPORTER 4"/>
    <property type="match status" value="1"/>
</dbReference>